<proteinExistence type="predicted"/>
<dbReference type="InterPro" id="IPR029058">
    <property type="entry name" value="AB_hydrolase_fold"/>
</dbReference>
<evidence type="ECO:0000313" key="2">
    <source>
        <dbReference type="EMBL" id="KAF4458300.1"/>
    </source>
</evidence>
<name>A0A8H4KYB6_9HYPO</name>
<dbReference type="Gene3D" id="3.40.50.1820">
    <property type="entry name" value="alpha/beta hydrolase"/>
    <property type="match status" value="1"/>
</dbReference>
<feature type="region of interest" description="Disordered" evidence="1">
    <location>
        <begin position="303"/>
        <end position="324"/>
    </location>
</feature>
<evidence type="ECO:0000313" key="3">
    <source>
        <dbReference type="Proteomes" id="UP000554235"/>
    </source>
</evidence>
<keyword evidence="3" id="KW-1185">Reference proteome</keyword>
<dbReference type="EMBL" id="JAADYS010002509">
    <property type="protein sequence ID" value="KAF4458300.1"/>
    <property type="molecule type" value="Genomic_DNA"/>
</dbReference>
<gene>
    <name evidence="2" type="ORF">FALBO_14968</name>
</gene>
<dbReference type="Proteomes" id="UP000554235">
    <property type="component" value="Unassembled WGS sequence"/>
</dbReference>
<evidence type="ECO:0000256" key="1">
    <source>
        <dbReference type="SAM" id="MobiDB-lite"/>
    </source>
</evidence>
<accession>A0A8H4KYB6</accession>
<evidence type="ECO:0008006" key="4">
    <source>
        <dbReference type="Google" id="ProtNLM"/>
    </source>
</evidence>
<dbReference type="SUPFAM" id="SSF53474">
    <property type="entry name" value="alpha/beta-Hydrolases"/>
    <property type="match status" value="1"/>
</dbReference>
<dbReference type="AlphaFoldDB" id="A0A8H4KYB6"/>
<organism evidence="2 3">
    <name type="scientific">Fusarium albosuccineum</name>
    <dbReference type="NCBI Taxonomy" id="1237068"/>
    <lineage>
        <taxon>Eukaryota</taxon>
        <taxon>Fungi</taxon>
        <taxon>Dikarya</taxon>
        <taxon>Ascomycota</taxon>
        <taxon>Pezizomycotina</taxon>
        <taxon>Sordariomycetes</taxon>
        <taxon>Hypocreomycetidae</taxon>
        <taxon>Hypocreales</taxon>
        <taxon>Nectriaceae</taxon>
        <taxon>Fusarium</taxon>
        <taxon>Fusarium decemcellulare species complex</taxon>
    </lineage>
</organism>
<comment type="caution">
    <text evidence="2">The sequence shown here is derived from an EMBL/GenBank/DDBJ whole genome shotgun (WGS) entry which is preliminary data.</text>
</comment>
<protein>
    <recommendedName>
        <fullName evidence="4">Alpha/beta hydrolase fold-3 domain-containing protein</fullName>
    </recommendedName>
</protein>
<sequence length="397" mass="44986">MLACPRLRVFRASHSRLINVCGRSPRRSFTSQSHERIGVRCGSAGHVTIDLVNIVGHSPNSPLFIQLPPFPSSDGEPAPLPSFLQGRPVATINYRWNSVDLGLTELPSTDGLWPTPIHDASFAYSWLVENLAPQGAQRRDIYVYGSHLGASLATSLALTETQPHQRFAVRGLVSYNGIYNWTMFFPDHPANRAVKRSKNPMLIYRPQEGTYVHYLQQHLPVYFQSPSDMFDPFVSPSLFFHNPGLRIPSSYTRSEDESAALEVLINPDAAPLNQIKTPRKSRLVFPPRKSTLKVPETLLLYDALPAPPPDKAGRRKRAKPRGNSLELQARELAEMMQRSIEKVELKERSQWDEDIDSWEDEPARRVKVREAGEERQMLEMGEQGQEFIEEWLAERVG</sequence>
<reference evidence="2 3" key="1">
    <citation type="submission" date="2020-01" db="EMBL/GenBank/DDBJ databases">
        <title>Identification and distribution of gene clusters putatively required for synthesis of sphingolipid metabolism inhibitors in phylogenetically diverse species of the filamentous fungus Fusarium.</title>
        <authorList>
            <person name="Kim H.-S."/>
            <person name="Busman M."/>
            <person name="Brown D.W."/>
            <person name="Divon H."/>
            <person name="Uhlig S."/>
            <person name="Proctor R.H."/>
        </authorList>
    </citation>
    <scope>NUCLEOTIDE SEQUENCE [LARGE SCALE GENOMIC DNA]</scope>
    <source>
        <strain evidence="2 3">NRRL 20459</strain>
    </source>
</reference>
<dbReference type="OrthoDB" id="5396420at2759"/>